<name>A0A395JN18_9GAMM</name>
<dbReference type="PANTHER" id="PTHR46401">
    <property type="entry name" value="GLYCOSYLTRANSFERASE WBBK-RELATED"/>
    <property type="match status" value="1"/>
</dbReference>
<dbReference type="SUPFAM" id="SSF53756">
    <property type="entry name" value="UDP-Glycosyltransferase/glycogen phosphorylase"/>
    <property type="match status" value="1"/>
</dbReference>
<proteinExistence type="predicted"/>
<keyword evidence="1 3" id="KW-0808">Transferase</keyword>
<protein>
    <submittedName>
        <fullName evidence="3">Alpha-1,2-rhamnosyltransferase</fullName>
    </submittedName>
</protein>
<dbReference type="Pfam" id="PF00534">
    <property type="entry name" value="Glycos_transf_1"/>
    <property type="match status" value="1"/>
</dbReference>
<keyword evidence="4" id="KW-1185">Reference proteome</keyword>
<sequence>MKTIYFDIENTLHSNYIAGIQRVTREFAKIVTSKNGLSLKHHYEPIIYDSNSKNWRKITKSEHDRLWLSAPTQSKLFNRIKNHLIKRLPKAKSLYIEPLDQDSIFLDIESAWHSKLKRKNLFPELKRGEVEIVKLHYDLVPILFPELTHPHTRIAFNEHLDAHLRYANLFLCISKVSESDLRNYCTKHLITKPKTSIIQLGVGSNYLHAPVRKSSSLEKFGKYIVCVGTLEPRKNHILLIDAFNEIKDRSHLNLVLIGRTGWLSDKLIESIETHEDFNKRIFHIHNASDDEVIAFYDNAWLNVVASHYEGYGLSVIEALTRGCPTICSNTGSLPEAGEKYVRYFSPNLSESLTSLLLELSESAPAYTELQRLTASFRPPSWQQTVKQIDSAISTELSNHQKQQL</sequence>
<dbReference type="RefSeq" id="WP_113953799.1">
    <property type="nucleotide sequence ID" value="NZ_QNRT01000002.1"/>
</dbReference>
<dbReference type="PANTHER" id="PTHR46401:SF2">
    <property type="entry name" value="GLYCOSYLTRANSFERASE WBBK-RELATED"/>
    <property type="match status" value="1"/>
</dbReference>
<dbReference type="Gene3D" id="3.40.50.2000">
    <property type="entry name" value="Glycogen Phosphorylase B"/>
    <property type="match status" value="1"/>
</dbReference>
<dbReference type="InParanoid" id="A0A395JN18"/>
<evidence type="ECO:0000313" key="3">
    <source>
        <dbReference type="EMBL" id="RBP50994.1"/>
    </source>
</evidence>
<dbReference type="InterPro" id="IPR001296">
    <property type="entry name" value="Glyco_trans_1"/>
</dbReference>
<evidence type="ECO:0000313" key="4">
    <source>
        <dbReference type="Proteomes" id="UP000253083"/>
    </source>
</evidence>
<dbReference type="OrthoDB" id="9801609at2"/>
<dbReference type="Proteomes" id="UP000253083">
    <property type="component" value="Unassembled WGS sequence"/>
</dbReference>
<accession>A0A395JN18</accession>
<feature type="domain" description="Glycosyl transferase family 1" evidence="2">
    <location>
        <begin position="214"/>
        <end position="363"/>
    </location>
</feature>
<dbReference type="CDD" id="cd03809">
    <property type="entry name" value="GT4_MtfB-like"/>
    <property type="match status" value="1"/>
</dbReference>
<dbReference type="GO" id="GO:0016757">
    <property type="term" value="F:glycosyltransferase activity"/>
    <property type="evidence" value="ECO:0007669"/>
    <property type="project" value="InterPro"/>
</dbReference>
<evidence type="ECO:0000256" key="1">
    <source>
        <dbReference type="ARBA" id="ARBA00022679"/>
    </source>
</evidence>
<dbReference type="AlphaFoldDB" id="A0A395JN18"/>
<gene>
    <name evidence="3" type="ORF">DFR28_102411</name>
</gene>
<evidence type="ECO:0000259" key="2">
    <source>
        <dbReference type="Pfam" id="PF00534"/>
    </source>
</evidence>
<dbReference type="EMBL" id="QNRT01000002">
    <property type="protein sequence ID" value="RBP50994.1"/>
    <property type="molecule type" value="Genomic_DNA"/>
</dbReference>
<organism evidence="3 4">
    <name type="scientific">Arenicella xantha</name>
    <dbReference type="NCBI Taxonomy" id="644221"/>
    <lineage>
        <taxon>Bacteria</taxon>
        <taxon>Pseudomonadati</taxon>
        <taxon>Pseudomonadota</taxon>
        <taxon>Gammaproteobacteria</taxon>
        <taxon>Arenicellales</taxon>
        <taxon>Arenicellaceae</taxon>
        <taxon>Arenicella</taxon>
    </lineage>
</organism>
<reference evidence="3 4" key="1">
    <citation type="submission" date="2018-06" db="EMBL/GenBank/DDBJ databases">
        <title>Genomic Encyclopedia of Type Strains, Phase IV (KMG-IV): sequencing the most valuable type-strain genomes for metagenomic binning, comparative biology and taxonomic classification.</title>
        <authorList>
            <person name="Goeker M."/>
        </authorList>
    </citation>
    <scope>NUCLEOTIDE SEQUENCE [LARGE SCALE GENOMIC DNA]</scope>
    <source>
        <strain evidence="3 4">DSM 24032</strain>
    </source>
</reference>
<comment type="caution">
    <text evidence="3">The sequence shown here is derived from an EMBL/GenBank/DDBJ whole genome shotgun (WGS) entry which is preliminary data.</text>
</comment>